<dbReference type="EMBL" id="KB310233">
    <property type="protein sequence ID" value="ELT92194.1"/>
    <property type="molecule type" value="Genomic_DNA"/>
</dbReference>
<evidence type="ECO:0000313" key="1">
    <source>
        <dbReference type="EMBL" id="ELT92194.1"/>
    </source>
</evidence>
<evidence type="ECO:0000313" key="3">
    <source>
        <dbReference type="Proteomes" id="UP000014760"/>
    </source>
</evidence>
<proteinExistence type="predicted"/>
<evidence type="ECO:0000313" key="2">
    <source>
        <dbReference type="EnsemblMetazoa" id="CapteP196762"/>
    </source>
</evidence>
<dbReference type="EnsemblMetazoa" id="CapteT196762">
    <property type="protein sequence ID" value="CapteP196762"/>
    <property type="gene ID" value="CapteG196762"/>
</dbReference>
<sequence length="271" mass="30545">MNPGRSGSDKEIQAMTCNQKEDRTLLKRLTTIDMEEQYSMKLLDVKHRQIKTKQNRLRSRVNKITSKLPANQIAEFRTQEEQGRFRQEYNPIAASGAQRIAAASKRLKLQSERDRMKSGRCSFSERKSLQRAREAEFQPVTPRRPMSARVCIATAAEADTSKDVPRCDTARDAIPKEIHEEGAWATKFVFIWIGCDVLTWTTLLVDQTLSWLNSVLGQSSGRIGSKAASTVIFRFSHMPTATANQSCLVTDLVVNHLGLGCLYNGRIKVKA</sequence>
<dbReference type="Proteomes" id="UP000014760">
    <property type="component" value="Unassembled WGS sequence"/>
</dbReference>
<reference evidence="3" key="1">
    <citation type="submission" date="2012-12" db="EMBL/GenBank/DDBJ databases">
        <authorList>
            <person name="Hellsten U."/>
            <person name="Grimwood J."/>
            <person name="Chapman J.A."/>
            <person name="Shapiro H."/>
            <person name="Aerts A."/>
            <person name="Otillar R.P."/>
            <person name="Terry A.Y."/>
            <person name="Boore J.L."/>
            <person name="Simakov O."/>
            <person name="Marletaz F."/>
            <person name="Cho S.-J."/>
            <person name="Edsinger-Gonzales E."/>
            <person name="Havlak P."/>
            <person name="Kuo D.-H."/>
            <person name="Larsson T."/>
            <person name="Lv J."/>
            <person name="Arendt D."/>
            <person name="Savage R."/>
            <person name="Osoegawa K."/>
            <person name="de Jong P."/>
            <person name="Lindberg D.R."/>
            <person name="Seaver E.C."/>
            <person name="Weisblat D.A."/>
            <person name="Putnam N.H."/>
            <person name="Grigoriev I.V."/>
            <person name="Rokhsar D.S."/>
        </authorList>
    </citation>
    <scope>NUCLEOTIDE SEQUENCE</scope>
    <source>
        <strain evidence="3">I ESC-2004</strain>
    </source>
</reference>
<dbReference type="HOGENOM" id="CLU_1027603_0_0_1"/>
<reference evidence="2" key="3">
    <citation type="submission" date="2015-06" db="UniProtKB">
        <authorList>
            <consortium name="EnsemblMetazoa"/>
        </authorList>
    </citation>
    <scope>IDENTIFICATION</scope>
</reference>
<dbReference type="EMBL" id="AMQN01030667">
    <property type="status" value="NOT_ANNOTATED_CDS"/>
    <property type="molecule type" value="Genomic_DNA"/>
</dbReference>
<keyword evidence="3" id="KW-1185">Reference proteome</keyword>
<dbReference type="OrthoDB" id="6119722at2759"/>
<reference evidence="1 3" key="2">
    <citation type="journal article" date="2013" name="Nature">
        <title>Insights into bilaterian evolution from three spiralian genomes.</title>
        <authorList>
            <person name="Simakov O."/>
            <person name="Marletaz F."/>
            <person name="Cho S.J."/>
            <person name="Edsinger-Gonzales E."/>
            <person name="Havlak P."/>
            <person name="Hellsten U."/>
            <person name="Kuo D.H."/>
            <person name="Larsson T."/>
            <person name="Lv J."/>
            <person name="Arendt D."/>
            <person name="Savage R."/>
            <person name="Osoegawa K."/>
            <person name="de Jong P."/>
            <person name="Grimwood J."/>
            <person name="Chapman J.A."/>
            <person name="Shapiro H."/>
            <person name="Aerts A."/>
            <person name="Otillar R.P."/>
            <person name="Terry A.Y."/>
            <person name="Boore J.L."/>
            <person name="Grigoriev I.V."/>
            <person name="Lindberg D.R."/>
            <person name="Seaver E.C."/>
            <person name="Weisblat D.A."/>
            <person name="Putnam N.H."/>
            <person name="Rokhsar D.S."/>
        </authorList>
    </citation>
    <scope>NUCLEOTIDE SEQUENCE</scope>
    <source>
        <strain evidence="1 3">I ESC-2004</strain>
    </source>
</reference>
<organism evidence="1">
    <name type="scientific">Capitella teleta</name>
    <name type="common">Polychaete worm</name>
    <dbReference type="NCBI Taxonomy" id="283909"/>
    <lineage>
        <taxon>Eukaryota</taxon>
        <taxon>Metazoa</taxon>
        <taxon>Spiralia</taxon>
        <taxon>Lophotrochozoa</taxon>
        <taxon>Annelida</taxon>
        <taxon>Polychaeta</taxon>
        <taxon>Sedentaria</taxon>
        <taxon>Scolecida</taxon>
        <taxon>Capitellidae</taxon>
        <taxon>Capitella</taxon>
    </lineage>
</organism>
<dbReference type="EMBL" id="AMQN01030668">
    <property type="status" value="NOT_ANNOTATED_CDS"/>
    <property type="molecule type" value="Genomic_DNA"/>
</dbReference>
<gene>
    <name evidence="1" type="ORF">CAPTEDRAFT_196762</name>
</gene>
<dbReference type="AlphaFoldDB" id="R7TEN8"/>
<protein>
    <submittedName>
        <fullName evidence="1 2">Uncharacterized protein</fullName>
    </submittedName>
</protein>
<name>R7TEN8_CAPTE</name>
<accession>R7TEN8</accession>